<evidence type="ECO:0000313" key="2">
    <source>
        <dbReference type="EMBL" id="TNN69029.1"/>
    </source>
</evidence>
<organism evidence="2 3">
    <name type="scientific">Liparis tanakae</name>
    <name type="common">Tanaka's snailfish</name>
    <dbReference type="NCBI Taxonomy" id="230148"/>
    <lineage>
        <taxon>Eukaryota</taxon>
        <taxon>Metazoa</taxon>
        <taxon>Chordata</taxon>
        <taxon>Craniata</taxon>
        <taxon>Vertebrata</taxon>
        <taxon>Euteleostomi</taxon>
        <taxon>Actinopterygii</taxon>
        <taxon>Neopterygii</taxon>
        <taxon>Teleostei</taxon>
        <taxon>Neoteleostei</taxon>
        <taxon>Acanthomorphata</taxon>
        <taxon>Eupercaria</taxon>
        <taxon>Perciformes</taxon>
        <taxon>Cottioidei</taxon>
        <taxon>Cottales</taxon>
        <taxon>Liparidae</taxon>
        <taxon>Liparis</taxon>
    </lineage>
</organism>
<dbReference type="AlphaFoldDB" id="A0A4Z2HT98"/>
<comment type="caution">
    <text evidence="2">The sequence shown here is derived from an EMBL/GenBank/DDBJ whole genome shotgun (WGS) entry which is preliminary data.</text>
</comment>
<accession>A0A4Z2HT98</accession>
<reference evidence="2 3" key="1">
    <citation type="submission" date="2019-03" db="EMBL/GenBank/DDBJ databases">
        <title>First draft genome of Liparis tanakae, snailfish: a comprehensive survey of snailfish specific genes.</title>
        <authorList>
            <person name="Kim W."/>
            <person name="Song I."/>
            <person name="Jeong J.-H."/>
            <person name="Kim D."/>
            <person name="Kim S."/>
            <person name="Ryu S."/>
            <person name="Song J.Y."/>
            <person name="Lee S.K."/>
        </authorList>
    </citation>
    <scope>NUCLEOTIDE SEQUENCE [LARGE SCALE GENOMIC DNA]</scope>
    <source>
        <tissue evidence="2">Muscle</tissue>
    </source>
</reference>
<sequence length="119" mass="12812">MTYDISEPDKPCKFTRNSFSPDSSEASDSHQPTADRHRPASAVAFTRKPLLRREMESSGAGCSHDIMHPAVIERAGDATVVLFDTDYEGYNLSSSLVLAAGLLSCVGLDGDHVLTTVPD</sequence>
<evidence type="ECO:0000256" key="1">
    <source>
        <dbReference type="SAM" id="MobiDB-lite"/>
    </source>
</evidence>
<proteinExistence type="predicted"/>
<name>A0A4Z2HT98_9TELE</name>
<dbReference type="Proteomes" id="UP000314294">
    <property type="component" value="Unassembled WGS sequence"/>
</dbReference>
<evidence type="ECO:0000313" key="3">
    <source>
        <dbReference type="Proteomes" id="UP000314294"/>
    </source>
</evidence>
<feature type="region of interest" description="Disordered" evidence="1">
    <location>
        <begin position="1"/>
        <end position="43"/>
    </location>
</feature>
<dbReference type="EMBL" id="SRLO01000181">
    <property type="protein sequence ID" value="TNN69029.1"/>
    <property type="molecule type" value="Genomic_DNA"/>
</dbReference>
<gene>
    <name evidence="2" type="ORF">EYF80_020732</name>
</gene>
<keyword evidence="3" id="KW-1185">Reference proteome</keyword>
<protein>
    <submittedName>
        <fullName evidence="2">Uncharacterized protein</fullName>
    </submittedName>
</protein>